<dbReference type="Gene3D" id="3.40.50.1010">
    <property type="entry name" value="5'-nuclease"/>
    <property type="match status" value="1"/>
</dbReference>
<dbReference type="SUPFAM" id="SSF88723">
    <property type="entry name" value="PIN domain-like"/>
    <property type="match status" value="1"/>
</dbReference>
<dbReference type="Pfam" id="PF01850">
    <property type="entry name" value="PIN"/>
    <property type="match status" value="1"/>
</dbReference>
<dbReference type="InterPro" id="IPR002716">
    <property type="entry name" value="PIN_dom"/>
</dbReference>
<accession>L0DTK4</accession>
<organism evidence="2 3">
    <name type="scientific">Thioalkalivibrio nitratireducens (strain DSM 14787 / UNIQEM 213 / ALEN2)</name>
    <dbReference type="NCBI Taxonomy" id="1255043"/>
    <lineage>
        <taxon>Bacteria</taxon>
        <taxon>Pseudomonadati</taxon>
        <taxon>Pseudomonadota</taxon>
        <taxon>Gammaproteobacteria</taxon>
        <taxon>Chromatiales</taxon>
        <taxon>Ectothiorhodospiraceae</taxon>
        <taxon>Thioalkalivibrio</taxon>
    </lineage>
</organism>
<dbReference type="Proteomes" id="UP000010809">
    <property type="component" value="Chromosome"/>
</dbReference>
<dbReference type="STRING" id="1255043.TVNIR_0630"/>
<dbReference type="PATRIC" id="fig|1255043.3.peg.637"/>
<name>L0DTK4_THIND</name>
<evidence type="ECO:0000313" key="3">
    <source>
        <dbReference type="Proteomes" id="UP000010809"/>
    </source>
</evidence>
<proteinExistence type="predicted"/>
<dbReference type="EMBL" id="CP003989">
    <property type="protein sequence ID" value="AGA32330.1"/>
    <property type="molecule type" value="Genomic_DNA"/>
</dbReference>
<dbReference type="CDD" id="cd09874">
    <property type="entry name" value="PIN_MT3492-like"/>
    <property type="match status" value="1"/>
</dbReference>
<dbReference type="OrthoDB" id="557780at2"/>
<evidence type="ECO:0000259" key="1">
    <source>
        <dbReference type="Pfam" id="PF01850"/>
    </source>
</evidence>
<evidence type="ECO:0000313" key="2">
    <source>
        <dbReference type="EMBL" id="AGA32330.1"/>
    </source>
</evidence>
<dbReference type="RefSeq" id="WP_015257483.1">
    <property type="nucleotide sequence ID" value="NC_019902.2"/>
</dbReference>
<sequence>MRYADTCLLLSLIYRDSGSEAALAWLEHAGTGEILISHWSLTEFVSAVGIMARRGDMDARLHREGIAHCRHFVAARLQVEPPSAADFERAAVWMEDYASGLRAGDVLHLSIAARVGAIVCSADNTLLAAAADLGLAIEAVPPQP</sequence>
<reference evidence="2" key="1">
    <citation type="submission" date="2015-12" db="EMBL/GenBank/DDBJ databases">
        <authorList>
            <person name="Tikhonova T.V."/>
            <person name="Pavlov A.R."/>
            <person name="Beletsky A.V."/>
            <person name="Mardanov A.V."/>
            <person name="Sorokin D.Y."/>
            <person name="Ravin N.V."/>
            <person name="Popov V.O."/>
        </authorList>
    </citation>
    <scope>NUCLEOTIDE SEQUENCE</scope>
    <source>
        <strain evidence="2">DSM 14787</strain>
    </source>
</reference>
<gene>
    <name evidence="2" type="ordered locus">TVNIR_0630</name>
</gene>
<dbReference type="HOGENOM" id="CLU_119496_4_0_6"/>
<dbReference type="eggNOG" id="COG1848">
    <property type="taxonomic scope" value="Bacteria"/>
</dbReference>
<dbReference type="AlphaFoldDB" id="L0DTK4"/>
<keyword evidence="3" id="KW-1185">Reference proteome</keyword>
<dbReference type="KEGG" id="tni:TVNIR_0630"/>
<feature type="domain" description="PIN" evidence="1">
    <location>
        <begin position="3"/>
        <end position="128"/>
    </location>
</feature>
<protein>
    <submittedName>
        <fullName evidence="2">PilT protein domain-containing protein</fullName>
    </submittedName>
</protein>
<dbReference type="InterPro" id="IPR029060">
    <property type="entry name" value="PIN-like_dom_sf"/>
</dbReference>